<feature type="non-terminal residue" evidence="3">
    <location>
        <position position="586"/>
    </location>
</feature>
<dbReference type="NCBIfam" id="TIGR01643">
    <property type="entry name" value="YD_repeat_2x"/>
    <property type="match status" value="1"/>
</dbReference>
<dbReference type="InterPro" id="IPR045351">
    <property type="entry name" value="DUF6531"/>
</dbReference>
<dbReference type="Pfam" id="PF20148">
    <property type="entry name" value="DUF6531"/>
    <property type="match status" value="1"/>
</dbReference>
<dbReference type="PANTHER" id="PTHR47099:SF1">
    <property type="entry name" value="METHYLCOBAMIDE:COM METHYLTRANSFERASE MTBA"/>
    <property type="match status" value="1"/>
</dbReference>
<reference evidence="3" key="1">
    <citation type="journal article" date="2015" name="Nature">
        <title>Complex archaea that bridge the gap between prokaryotes and eukaryotes.</title>
        <authorList>
            <person name="Spang A."/>
            <person name="Saw J.H."/>
            <person name="Jorgensen S.L."/>
            <person name="Zaremba-Niedzwiedzka K."/>
            <person name="Martijn J."/>
            <person name="Lind A.E."/>
            <person name="van Eijk R."/>
            <person name="Schleper C."/>
            <person name="Guy L."/>
            <person name="Ettema T.J."/>
        </authorList>
    </citation>
    <scope>NUCLEOTIDE SEQUENCE</scope>
</reference>
<evidence type="ECO:0000313" key="3">
    <source>
        <dbReference type="EMBL" id="KKL77223.1"/>
    </source>
</evidence>
<dbReference type="InterPro" id="IPR006530">
    <property type="entry name" value="YD"/>
</dbReference>
<dbReference type="GO" id="GO:0006779">
    <property type="term" value="P:porphyrin-containing compound biosynthetic process"/>
    <property type="evidence" value="ECO:0007669"/>
    <property type="project" value="InterPro"/>
</dbReference>
<dbReference type="AlphaFoldDB" id="A0A0F9ESV3"/>
<dbReference type="InterPro" id="IPR038071">
    <property type="entry name" value="UROD/MetE-like_sf"/>
</dbReference>
<dbReference type="Pfam" id="PF01208">
    <property type="entry name" value="URO-D"/>
    <property type="match status" value="1"/>
</dbReference>
<dbReference type="SUPFAM" id="SSF51726">
    <property type="entry name" value="UROD/MetE-like"/>
    <property type="match status" value="1"/>
</dbReference>
<comment type="caution">
    <text evidence="3">The sequence shown here is derived from an EMBL/GenBank/DDBJ whole genome shotgun (WGS) entry which is preliminary data.</text>
</comment>
<dbReference type="InterPro" id="IPR031325">
    <property type="entry name" value="RHS_repeat"/>
</dbReference>
<evidence type="ECO:0000259" key="1">
    <source>
        <dbReference type="Pfam" id="PF01208"/>
    </source>
</evidence>
<dbReference type="Gene3D" id="3.20.20.210">
    <property type="match status" value="1"/>
</dbReference>
<dbReference type="InterPro" id="IPR000257">
    <property type="entry name" value="Uroporphyrinogen_deCOase"/>
</dbReference>
<accession>A0A0F9ESV3</accession>
<dbReference type="GO" id="GO:0004853">
    <property type="term" value="F:uroporphyrinogen decarboxylase activity"/>
    <property type="evidence" value="ECO:0007669"/>
    <property type="project" value="InterPro"/>
</dbReference>
<dbReference type="EMBL" id="LAZR01023815">
    <property type="protein sequence ID" value="KKL77223.1"/>
    <property type="molecule type" value="Genomic_DNA"/>
</dbReference>
<name>A0A0F9ESV3_9ZZZZ</name>
<organism evidence="3">
    <name type="scientific">marine sediment metagenome</name>
    <dbReference type="NCBI Taxonomy" id="412755"/>
    <lineage>
        <taxon>unclassified sequences</taxon>
        <taxon>metagenomes</taxon>
        <taxon>ecological metagenomes</taxon>
    </lineage>
</organism>
<protein>
    <submittedName>
        <fullName evidence="3">Uncharacterized protein</fullName>
    </submittedName>
</protein>
<dbReference type="PANTHER" id="PTHR47099">
    <property type="entry name" value="METHYLCOBAMIDE:COM METHYLTRANSFERASE MTBA"/>
    <property type="match status" value="1"/>
</dbReference>
<evidence type="ECO:0000259" key="2">
    <source>
        <dbReference type="Pfam" id="PF20148"/>
    </source>
</evidence>
<feature type="domain" description="Uroporphyrinogen decarboxylase (URO-D)" evidence="1">
    <location>
        <begin position="113"/>
        <end position="352"/>
    </location>
</feature>
<dbReference type="Pfam" id="PF05593">
    <property type="entry name" value="RHS_repeat"/>
    <property type="match status" value="1"/>
</dbReference>
<proteinExistence type="predicted"/>
<dbReference type="InterPro" id="IPR052024">
    <property type="entry name" value="Methanogen_methyltrans"/>
</dbReference>
<feature type="domain" description="DUF6531" evidence="2">
    <location>
        <begin position="385"/>
        <end position="454"/>
    </location>
</feature>
<gene>
    <name evidence="3" type="ORF">LCGC14_2037030</name>
</gene>
<sequence length="586" mass="64532">MLELTGSVQPDAQSFLANLRRQGTPDRVHYMELFLDGEVKDAIVGRFDLAAGLSEDDPHYAQKREIAIQRFLGYDYVSAALELAMPLNRTLIDDTADLPRLAGRAYMEEHEGPITSWEQFEQYPWPDPATAPDGALAWFQENLPEDMCLVSNCGAHFCEHLCWLMGYESLCYALYDQRDLVEAIYRKILDITTGTMTRLKQYSRIEAVWGSDDMGFKTSTMFSPTDMRQFVLPGHKAAAEMAHQAGRLYLLHSCGNLRQIMPDLLDDVKIDAKHSFEDTIESIADAKADYGDRCAVIGGIDVDFLCRADEPAIRSRVRDTLDACMPGGGFCLGSGNSVANYVPVDNYLTMLDDNAAYLGRLGQQVLDVGQLLGFEFMQADGLAPGSYLASGIDAWAESPGLPLAFGRAFPQTISQRYETGPLGRGWSHNWDFSLDVGDDGTVTITGPSATRRTFLPDIRGGYFPQPGDYATLTDLGGGAFSLREKGGLLTEFRADGKLDYAEDTNGNRIPAGYTGEQLTSLTHSSGATLLLDYDAQGMITSVTDPLGPGTEDDRVTVYSYDTSGEHLVSVHRYDQLAPTYYQYVTG</sequence>